<evidence type="ECO:0000313" key="2">
    <source>
        <dbReference type="EMBL" id="CAH2224275.1"/>
    </source>
</evidence>
<evidence type="ECO:0000313" key="3">
    <source>
        <dbReference type="Proteomes" id="UP001295444"/>
    </source>
</evidence>
<name>A0AAD1VQJ5_PELCU</name>
<reference evidence="2" key="1">
    <citation type="submission" date="2022-03" db="EMBL/GenBank/DDBJ databases">
        <authorList>
            <person name="Alioto T."/>
            <person name="Alioto T."/>
            <person name="Gomez Garrido J."/>
        </authorList>
    </citation>
    <scope>NUCLEOTIDE SEQUENCE</scope>
</reference>
<feature type="region of interest" description="Disordered" evidence="1">
    <location>
        <begin position="1"/>
        <end position="95"/>
    </location>
</feature>
<evidence type="ECO:0000256" key="1">
    <source>
        <dbReference type="SAM" id="MobiDB-lite"/>
    </source>
</evidence>
<gene>
    <name evidence="2" type="ORF">PECUL_23A035658</name>
</gene>
<sequence>MEMHPPTIYLSPEKKRNPIHVPHTPSTPRRQQAHRRASKRSSSATTNFGTLCHDLGHKPQRQQRRDGTRRRRPTLSGANHPRPRMQRAQPEPICV</sequence>
<organism evidence="2 3">
    <name type="scientific">Pelobates cultripes</name>
    <name type="common">Western spadefoot toad</name>
    <dbReference type="NCBI Taxonomy" id="61616"/>
    <lineage>
        <taxon>Eukaryota</taxon>
        <taxon>Metazoa</taxon>
        <taxon>Chordata</taxon>
        <taxon>Craniata</taxon>
        <taxon>Vertebrata</taxon>
        <taxon>Euteleostomi</taxon>
        <taxon>Amphibia</taxon>
        <taxon>Batrachia</taxon>
        <taxon>Anura</taxon>
        <taxon>Pelobatoidea</taxon>
        <taxon>Pelobatidae</taxon>
        <taxon>Pelobates</taxon>
    </lineage>
</organism>
<accession>A0AAD1VQJ5</accession>
<dbReference type="AlphaFoldDB" id="A0AAD1VQJ5"/>
<dbReference type="Proteomes" id="UP001295444">
    <property type="component" value="Chromosome 01"/>
</dbReference>
<dbReference type="EMBL" id="OW240912">
    <property type="protein sequence ID" value="CAH2224275.1"/>
    <property type="molecule type" value="Genomic_DNA"/>
</dbReference>
<keyword evidence="3" id="KW-1185">Reference proteome</keyword>
<protein>
    <submittedName>
        <fullName evidence="2">Uncharacterized protein</fullName>
    </submittedName>
</protein>
<proteinExistence type="predicted"/>
<feature type="compositionally biased region" description="Basic residues" evidence="1">
    <location>
        <begin position="58"/>
        <end position="73"/>
    </location>
</feature>